<gene>
    <name evidence="1" type="ORF">NM688_g4096</name>
</gene>
<comment type="caution">
    <text evidence="1">The sequence shown here is derived from an EMBL/GenBank/DDBJ whole genome shotgun (WGS) entry which is preliminary data.</text>
</comment>
<organism evidence="1 2">
    <name type="scientific">Phlebia brevispora</name>
    <dbReference type="NCBI Taxonomy" id="194682"/>
    <lineage>
        <taxon>Eukaryota</taxon>
        <taxon>Fungi</taxon>
        <taxon>Dikarya</taxon>
        <taxon>Basidiomycota</taxon>
        <taxon>Agaricomycotina</taxon>
        <taxon>Agaricomycetes</taxon>
        <taxon>Polyporales</taxon>
        <taxon>Meruliaceae</taxon>
        <taxon>Phlebia</taxon>
    </lineage>
</organism>
<evidence type="ECO:0000313" key="2">
    <source>
        <dbReference type="Proteomes" id="UP001148662"/>
    </source>
</evidence>
<proteinExistence type="predicted"/>
<sequence>MVGILGIKTHRSPSPGGSPPAILEERLRELFSKRPGYRKLCFRQKSNGPMCFVEFEDVAYATKALNELHGDTLGGAVKGGIRLSYSKNPLGVRTPTSGGTGTSLQQQQQASQQQAFYSTQNGLDDYRVSRRDTSGLTSPTSSYYYTHTMASPPPRFVASPPSFSSSLSSPSMFPRSNPQGFSLSSGISSTFSPFGISPSHSSIPDQPSADPSNDQFTKHTLSSANIEASRAG</sequence>
<protein>
    <submittedName>
        <fullName evidence="1">Uncharacterized protein</fullName>
    </submittedName>
</protein>
<keyword evidence="2" id="KW-1185">Reference proteome</keyword>
<name>A0ACC1T3Z0_9APHY</name>
<reference evidence="1" key="1">
    <citation type="submission" date="2022-07" db="EMBL/GenBank/DDBJ databases">
        <title>Genome Sequence of Phlebia brevispora.</title>
        <authorList>
            <person name="Buettner E."/>
        </authorList>
    </citation>
    <scope>NUCLEOTIDE SEQUENCE</scope>
    <source>
        <strain evidence="1">MPL23</strain>
    </source>
</reference>
<dbReference type="EMBL" id="JANHOG010000647">
    <property type="protein sequence ID" value="KAJ3552551.1"/>
    <property type="molecule type" value="Genomic_DNA"/>
</dbReference>
<evidence type="ECO:0000313" key="1">
    <source>
        <dbReference type="EMBL" id="KAJ3552551.1"/>
    </source>
</evidence>
<accession>A0ACC1T3Z0</accession>
<dbReference type="Proteomes" id="UP001148662">
    <property type="component" value="Unassembled WGS sequence"/>
</dbReference>